<reference evidence="3" key="1">
    <citation type="submission" date="2020-12" db="EMBL/GenBank/DDBJ databases">
        <authorList>
            <person name="Huq M.A."/>
        </authorList>
    </citation>
    <scope>NUCLEOTIDE SEQUENCE</scope>
    <source>
        <strain evidence="3">MAHUQ-46</strain>
    </source>
</reference>
<evidence type="ECO:0000256" key="1">
    <source>
        <dbReference type="ARBA" id="ARBA00023157"/>
    </source>
</evidence>
<organism evidence="3 4">
    <name type="scientific">Paenibacillus roseus</name>
    <dbReference type="NCBI Taxonomy" id="2798579"/>
    <lineage>
        <taxon>Bacteria</taxon>
        <taxon>Bacillati</taxon>
        <taxon>Bacillota</taxon>
        <taxon>Bacilli</taxon>
        <taxon>Bacillales</taxon>
        <taxon>Paenibacillaceae</taxon>
        <taxon>Paenibacillus</taxon>
    </lineage>
</organism>
<dbReference type="InterPro" id="IPR050553">
    <property type="entry name" value="Thioredoxin_ResA/DsbE_sf"/>
</dbReference>
<dbReference type="InterPro" id="IPR013766">
    <property type="entry name" value="Thioredoxin_domain"/>
</dbReference>
<gene>
    <name evidence="3" type="ORF">JFN88_19940</name>
</gene>
<dbReference type="SUPFAM" id="SSF52833">
    <property type="entry name" value="Thioredoxin-like"/>
    <property type="match status" value="1"/>
</dbReference>
<evidence type="ECO:0000313" key="3">
    <source>
        <dbReference type="EMBL" id="MBJ6363482.1"/>
    </source>
</evidence>
<proteinExistence type="predicted"/>
<keyword evidence="4" id="KW-1185">Reference proteome</keyword>
<dbReference type="InterPro" id="IPR017937">
    <property type="entry name" value="Thioredoxin_CS"/>
</dbReference>
<dbReference type="GO" id="GO:0016209">
    <property type="term" value="F:antioxidant activity"/>
    <property type="evidence" value="ECO:0007669"/>
    <property type="project" value="InterPro"/>
</dbReference>
<dbReference type="EMBL" id="JAELUP010000103">
    <property type="protein sequence ID" value="MBJ6363482.1"/>
    <property type="molecule type" value="Genomic_DNA"/>
</dbReference>
<dbReference type="Gene3D" id="3.40.30.10">
    <property type="entry name" value="Glutaredoxin"/>
    <property type="match status" value="1"/>
</dbReference>
<evidence type="ECO:0000313" key="4">
    <source>
        <dbReference type="Proteomes" id="UP000640274"/>
    </source>
</evidence>
<dbReference type="PANTHER" id="PTHR42852:SF13">
    <property type="entry name" value="PROTEIN DIPZ"/>
    <property type="match status" value="1"/>
</dbReference>
<dbReference type="CDD" id="cd02966">
    <property type="entry name" value="TlpA_like_family"/>
    <property type="match status" value="1"/>
</dbReference>
<dbReference type="PANTHER" id="PTHR42852">
    <property type="entry name" value="THIOL:DISULFIDE INTERCHANGE PROTEIN DSBE"/>
    <property type="match status" value="1"/>
</dbReference>
<dbReference type="GO" id="GO:0016491">
    <property type="term" value="F:oxidoreductase activity"/>
    <property type="evidence" value="ECO:0007669"/>
    <property type="project" value="InterPro"/>
</dbReference>
<sequence length="176" mass="19731">MGAYRKKVQIAILILVVLIGGFAIGNALFKNDSKVPGVGDSPPGFSLFDLNGNAHNLSDYEGKPLIITFWGTFCPPCVKELPEFQRLYDKWQSKGLEVLAINLSEADLPVQNFVSKLNLNFTVLRDVNRKVERQYGLRSYPTTFFVKPDGTISEIAITAMTEKQIQERVEKLFQSS</sequence>
<keyword evidence="1" id="KW-1015">Disulfide bond</keyword>
<dbReference type="RefSeq" id="WP_199021022.1">
    <property type="nucleotide sequence ID" value="NZ_JAELUP010000103.1"/>
</dbReference>
<dbReference type="InterPro" id="IPR000866">
    <property type="entry name" value="AhpC/TSA"/>
</dbReference>
<dbReference type="InterPro" id="IPR036249">
    <property type="entry name" value="Thioredoxin-like_sf"/>
</dbReference>
<protein>
    <submittedName>
        <fullName evidence="3">Redoxin domain-containing protein</fullName>
    </submittedName>
</protein>
<accession>A0A934J2B2</accession>
<name>A0A934J2B2_9BACL</name>
<dbReference type="Pfam" id="PF00578">
    <property type="entry name" value="AhpC-TSA"/>
    <property type="match status" value="1"/>
</dbReference>
<comment type="caution">
    <text evidence="3">The sequence shown here is derived from an EMBL/GenBank/DDBJ whole genome shotgun (WGS) entry which is preliminary data.</text>
</comment>
<dbReference type="PROSITE" id="PS51352">
    <property type="entry name" value="THIOREDOXIN_2"/>
    <property type="match status" value="1"/>
</dbReference>
<dbReference type="AlphaFoldDB" id="A0A934J2B2"/>
<evidence type="ECO:0000259" key="2">
    <source>
        <dbReference type="PROSITE" id="PS51352"/>
    </source>
</evidence>
<dbReference type="PROSITE" id="PS00194">
    <property type="entry name" value="THIOREDOXIN_1"/>
    <property type="match status" value="1"/>
</dbReference>
<feature type="domain" description="Thioredoxin" evidence="2">
    <location>
        <begin position="36"/>
        <end position="174"/>
    </location>
</feature>
<dbReference type="Proteomes" id="UP000640274">
    <property type="component" value="Unassembled WGS sequence"/>
</dbReference>